<dbReference type="EMBL" id="AAYA01000003">
    <property type="protein sequence ID" value="EBA09313.1"/>
    <property type="molecule type" value="Genomic_DNA"/>
</dbReference>
<dbReference type="Pfam" id="PF14891">
    <property type="entry name" value="Peptidase_M91"/>
    <property type="match status" value="1"/>
</dbReference>
<dbReference type="InterPro" id="IPR028208">
    <property type="entry name" value="Effector_pro_NleD-like"/>
</dbReference>
<dbReference type="AlphaFoldDB" id="A3K0J8"/>
<accession>A3K0J8</accession>
<keyword evidence="3" id="KW-1185">Reference proteome</keyword>
<dbReference type="Gene3D" id="3.90.1240.10">
    <property type="entry name" value="Metalloproteases ('zincins'), catalytic domain like"/>
    <property type="match status" value="1"/>
</dbReference>
<name>A3K0J8_SAGS3</name>
<protein>
    <recommendedName>
        <fullName evidence="4">NleD-like pathogen effector protein (Putative zinc metallopeptidase)</fullName>
    </recommendedName>
</protein>
<dbReference type="eggNOG" id="COG2931">
    <property type="taxonomic scope" value="Bacteria"/>
</dbReference>
<evidence type="ECO:0000313" key="3">
    <source>
        <dbReference type="Proteomes" id="UP000005713"/>
    </source>
</evidence>
<reference evidence="2 3" key="1">
    <citation type="submission" date="2006-06" db="EMBL/GenBank/DDBJ databases">
        <authorList>
            <person name="Moran M.A."/>
            <person name="Ferriera S."/>
            <person name="Johnson J."/>
            <person name="Kravitz S."/>
            <person name="Beeson K."/>
            <person name="Sutton G."/>
            <person name="Rogers Y.-H."/>
            <person name="Friedman R."/>
            <person name="Frazier M."/>
            <person name="Venter J.C."/>
        </authorList>
    </citation>
    <scope>NUCLEOTIDE SEQUENCE [LARGE SCALE GENOMIC DNA]</scope>
    <source>
        <strain evidence="2 3">E-37</strain>
    </source>
</reference>
<proteinExistence type="predicted"/>
<evidence type="ECO:0008006" key="4">
    <source>
        <dbReference type="Google" id="ProtNLM"/>
    </source>
</evidence>
<evidence type="ECO:0000313" key="2">
    <source>
        <dbReference type="EMBL" id="EBA09313.1"/>
    </source>
</evidence>
<dbReference type="SUPFAM" id="SSF55486">
    <property type="entry name" value="Metalloproteases ('zincins'), catalytic domain"/>
    <property type="match status" value="1"/>
</dbReference>
<gene>
    <name evidence="2" type="ORF">SSE37_23764</name>
</gene>
<feature type="region of interest" description="Disordered" evidence="1">
    <location>
        <begin position="139"/>
        <end position="198"/>
    </location>
</feature>
<dbReference type="OrthoDB" id="197187at2"/>
<comment type="caution">
    <text evidence="2">The sequence shown here is derived from an EMBL/GenBank/DDBJ whole genome shotgun (WGS) entry which is preliminary data.</text>
</comment>
<dbReference type="Proteomes" id="UP000005713">
    <property type="component" value="Unassembled WGS sequence"/>
</dbReference>
<dbReference type="RefSeq" id="WP_005856888.1">
    <property type="nucleotide sequence ID" value="NZ_AAYA01000003.1"/>
</dbReference>
<organism evidence="2 3">
    <name type="scientific">Sagittula stellata (strain ATCC 700073 / DSM 11524 / E-37)</name>
    <dbReference type="NCBI Taxonomy" id="388399"/>
    <lineage>
        <taxon>Bacteria</taxon>
        <taxon>Pseudomonadati</taxon>
        <taxon>Pseudomonadota</taxon>
        <taxon>Alphaproteobacteria</taxon>
        <taxon>Rhodobacterales</taxon>
        <taxon>Roseobacteraceae</taxon>
        <taxon>Sagittula</taxon>
    </lineage>
</organism>
<feature type="compositionally biased region" description="Basic and acidic residues" evidence="1">
    <location>
        <begin position="182"/>
        <end position="198"/>
    </location>
</feature>
<evidence type="ECO:0000256" key="1">
    <source>
        <dbReference type="SAM" id="MobiDB-lite"/>
    </source>
</evidence>
<sequence>MLALLAICAVLQEVKRRELMARIKNGESSITVSGSDEFKEKAYASLEKLSKTPTGLGLLLELEKTGKSVEIVETAGGNSENPASMADGTYDRVNDQPGPGTTSVVKFNPEKKQIKDGSEGWHNRDPAVALGHELIHSLHDANGTNDGRNPLPYEDLNGDNRTAPGYEHQAVGLGDYEDDPFTENKIREEMGEEKRPFY</sequence>